<dbReference type="EMBL" id="GBXM01013331">
    <property type="protein sequence ID" value="JAH95246.1"/>
    <property type="molecule type" value="Transcribed_RNA"/>
</dbReference>
<reference evidence="1" key="2">
    <citation type="journal article" date="2015" name="Fish Shellfish Immunol.">
        <title>Early steps in the European eel (Anguilla anguilla)-Vibrio vulnificus interaction in the gills: Role of the RtxA13 toxin.</title>
        <authorList>
            <person name="Callol A."/>
            <person name="Pajuelo D."/>
            <person name="Ebbesson L."/>
            <person name="Teles M."/>
            <person name="MacKenzie S."/>
            <person name="Amaro C."/>
        </authorList>
    </citation>
    <scope>NUCLEOTIDE SEQUENCE</scope>
</reference>
<name>A0A0E9WYJ1_ANGAN</name>
<accession>A0A0E9WYJ1</accession>
<proteinExistence type="predicted"/>
<sequence length="73" mass="8305">MLQLWRLVHRTREACGSQPIDTGMWVSSVSPSIHRFTEKPQNAMICTRTAAFQVLGETGQKPLNYTITCSYIF</sequence>
<dbReference type="AlphaFoldDB" id="A0A0E9WYJ1"/>
<organism evidence="1">
    <name type="scientific">Anguilla anguilla</name>
    <name type="common">European freshwater eel</name>
    <name type="synonym">Muraena anguilla</name>
    <dbReference type="NCBI Taxonomy" id="7936"/>
    <lineage>
        <taxon>Eukaryota</taxon>
        <taxon>Metazoa</taxon>
        <taxon>Chordata</taxon>
        <taxon>Craniata</taxon>
        <taxon>Vertebrata</taxon>
        <taxon>Euteleostomi</taxon>
        <taxon>Actinopterygii</taxon>
        <taxon>Neopterygii</taxon>
        <taxon>Teleostei</taxon>
        <taxon>Anguilliformes</taxon>
        <taxon>Anguillidae</taxon>
        <taxon>Anguilla</taxon>
    </lineage>
</organism>
<protein>
    <submittedName>
        <fullName evidence="1">Uncharacterized protein</fullName>
    </submittedName>
</protein>
<evidence type="ECO:0000313" key="1">
    <source>
        <dbReference type="EMBL" id="JAH95246.1"/>
    </source>
</evidence>
<reference evidence="1" key="1">
    <citation type="submission" date="2014-11" db="EMBL/GenBank/DDBJ databases">
        <authorList>
            <person name="Amaro Gonzalez C."/>
        </authorList>
    </citation>
    <scope>NUCLEOTIDE SEQUENCE</scope>
</reference>